<name>A0A6H0Y3N5_9PEZI</name>
<dbReference type="EMBL" id="CP051143">
    <property type="protein sequence ID" value="QIX01459.1"/>
    <property type="molecule type" value="Genomic_DNA"/>
</dbReference>
<protein>
    <recommendedName>
        <fullName evidence="2">Mmc1 C-terminal domain-containing protein</fullName>
    </recommendedName>
</protein>
<feature type="domain" description="Mmc1 C-terminal" evidence="2">
    <location>
        <begin position="401"/>
        <end position="627"/>
    </location>
</feature>
<keyword evidence="1" id="KW-0812">Transmembrane</keyword>
<proteinExistence type="predicted"/>
<keyword evidence="1" id="KW-0472">Membrane</keyword>
<gene>
    <name evidence="3" type="ORF">AMS68_006976</name>
</gene>
<evidence type="ECO:0000256" key="1">
    <source>
        <dbReference type="SAM" id="Phobius"/>
    </source>
</evidence>
<evidence type="ECO:0000313" key="4">
    <source>
        <dbReference type="Proteomes" id="UP000503462"/>
    </source>
</evidence>
<feature type="transmembrane region" description="Helical" evidence="1">
    <location>
        <begin position="587"/>
        <end position="605"/>
    </location>
</feature>
<reference evidence="3 4" key="1">
    <citation type="journal article" date="2016" name="Sci. Rep.">
        <title>Peltaster fructicola genome reveals evolution from an invasive phytopathogen to an ectophytic parasite.</title>
        <authorList>
            <person name="Xu C."/>
            <person name="Chen H."/>
            <person name="Gleason M.L."/>
            <person name="Xu J.R."/>
            <person name="Liu H."/>
            <person name="Zhang R."/>
            <person name="Sun G."/>
        </authorList>
    </citation>
    <scope>NUCLEOTIDE SEQUENCE [LARGE SCALE GENOMIC DNA]</scope>
    <source>
        <strain evidence="3 4">LNHT1506</strain>
    </source>
</reference>
<keyword evidence="1" id="KW-1133">Transmembrane helix</keyword>
<dbReference type="Pfam" id="PF23868">
    <property type="entry name" value="Mmc1_C"/>
    <property type="match status" value="1"/>
</dbReference>
<dbReference type="Proteomes" id="UP000503462">
    <property type="component" value="Chromosome 5"/>
</dbReference>
<dbReference type="PANTHER" id="PTHR38644:SF1">
    <property type="entry name" value="EXPRESSED PROTEIN"/>
    <property type="match status" value="1"/>
</dbReference>
<accession>A0A6H0Y3N5</accession>
<dbReference type="PANTHER" id="PTHR38644">
    <property type="entry name" value="EXPRESSED PROTEIN"/>
    <property type="match status" value="1"/>
</dbReference>
<organism evidence="3 4">
    <name type="scientific">Peltaster fructicola</name>
    <dbReference type="NCBI Taxonomy" id="286661"/>
    <lineage>
        <taxon>Eukaryota</taxon>
        <taxon>Fungi</taxon>
        <taxon>Dikarya</taxon>
        <taxon>Ascomycota</taxon>
        <taxon>Pezizomycotina</taxon>
        <taxon>Dothideomycetes</taxon>
        <taxon>Dothideomycetes incertae sedis</taxon>
        <taxon>Peltaster</taxon>
    </lineage>
</organism>
<dbReference type="InterPro" id="IPR056196">
    <property type="entry name" value="Mmc1_C"/>
</dbReference>
<evidence type="ECO:0000259" key="2">
    <source>
        <dbReference type="Pfam" id="PF23868"/>
    </source>
</evidence>
<feature type="transmembrane region" description="Helical" evidence="1">
    <location>
        <begin position="561"/>
        <end position="581"/>
    </location>
</feature>
<keyword evidence="4" id="KW-1185">Reference proteome</keyword>
<dbReference type="OrthoDB" id="5593063at2759"/>
<evidence type="ECO:0000313" key="3">
    <source>
        <dbReference type="EMBL" id="QIX01459.1"/>
    </source>
</evidence>
<sequence>MTRGVQSVARLARNDYVCPSCVLHQHRGVSEQLITASTRRAVHSTLRLRPGPRANAIAPRQTQVPSNDILATRQSRVPRNRRAVSLASSTAINAPAHTPSRYENVHSSFTKLQDDAAAFVDLSRTQLALKGFESDNPTIRVGFLTLGVKGAAAARNLARVLLSDALGDEGQWEQELLQAGADGRSLLLRYGEPDDLAHSNAVMRVISIPSAYLQKHKLEILITPLRTDFTNSTAAEVEDALLVPSLTIPASAGRVGFVRSPVHKSLIIAGGIDGAIQLGRIPVVDDSVLISAVVDIAARGGWDDGTVKTVDTASASEALQKFRVDQSSGGSFGNKWLTSNIPTISAWLTNASETVANANIVEQYAASTLTAVQLSINEAQLVEDGNNESSLVNDEVRDRLQTVIQDWSAEAHNDLRNNLVTALDSRAWRRTAWYRLLWRIDDVSYSSTDILNQCWLNETEQRLAFISGRIREAGLASDEELKENGISVKLITSGIREELATPKSEKLTAAELVQLPTMLTRIHEQSGIDPLFDPPWPQTINLSRQSMLHTSVPAMHRKAQGLVLSTFSTIGGTSALGAWLWVASSGVALYEAGAIAALGLVWSLRRLQRLWGKERDDFSATVQENGRKVLVEIEDQLRRLVRDGGRVIPVAADREGLQRAMLAVENCRQALAALKKS</sequence>
<dbReference type="AlphaFoldDB" id="A0A6H0Y3N5"/>
<dbReference type="Pfam" id="PF23867">
    <property type="entry name" value="Mmc1_N"/>
    <property type="match status" value="1"/>
</dbReference>